<sequence length="388" mass="43398">MKQILETCPKCSTSTAVIRAGMIRGKVRFHCKSCDYHFTQEHTEKASPQKQVHTTIKDIAQIMGVSIATVSRALNNKADISPKTRDAIQKLALELDYNPNLFAKGFQRGETKTIGVVIPNIKRPFFAGVLSGIQEVANEHGYRVMICQSNESYETEVTNIQGLLASHVDGLLISHSKETTRFNQIKNLFEKGLPMVHFDRICSEVETPKIRQEDFEGAFQLVEHLIQQGYQRIAILAGPPELLISQKRKEGYISALEKHGLPIKPEYLVHGDFSKEFALASVDAWQQLPEPPDAIFAIHYLNAVEIIQYAKELGIEIPQKLGIVGFGDEYLAEIVEPALTVFHLFPQKVGEVAAALLFDVISNKEARQQKDVLVQGQLIIRKSSLKKG</sequence>
<dbReference type="InterPro" id="IPR046335">
    <property type="entry name" value="LacI/GalR-like_sensor"/>
</dbReference>
<keyword evidence="1" id="KW-0805">Transcription regulation</keyword>
<dbReference type="CDD" id="cd01392">
    <property type="entry name" value="HTH_LacI"/>
    <property type="match status" value="1"/>
</dbReference>
<dbReference type="Gene3D" id="1.10.260.40">
    <property type="entry name" value="lambda repressor-like DNA-binding domains"/>
    <property type="match status" value="1"/>
</dbReference>
<dbReference type="SMART" id="SM00354">
    <property type="entry name" value="HTH_LACI"/>
    <property type="match status" value="1"/>
</dbReference>
<evidence type="ECO:0000256" key="1">
    <source>
        <dbReference type="ARBA" id="ARBA00023015"/>
    </source>
</evidence>
<proteinExistence type="predicted"/>
<dbReference type="InterPro" id="IPR010982">
    <property type="entry name" value="Lambda_DNA-bd_dom_sf"/>
</dbReference>
<evidence type="ECO:0000256" key="3">
    <source>
        <dbReference type="ARBA" id="ARBA00023163"/>
    </source>
</evidence>
<dbReference type="PANTHER" id="PTHR30146">
    <property type="entry name" value="LACI-RELATED TRANSCRIPTIONAL REPRESSOR"/>
    <property type="match status" value="1"/>
</dbReference>
<dbReference type="PANTHER" id="PTHR30146:SF109">
    <property type="entry name" value="HTH-TYPE TRANSCRIPTIONAL REGULATOR GALS"/>
    <property type="match status" value="1"/>
</dbReference>
<dbReference type="SUPFAM" id="SSF47413">
    <property type="entry name" value="lambda repressor-like DNA-binding domains"/>
    <property type="match status" value="1"/>
</dbReference>
<dbReference type="Proteomes" id="UP001321344">
    <property type="component" value="Unassembled WGS sequence"/>
</dbReference>
<keyword evidence="6" id="KW-1185">Reference proteome</keyword>
<protein>
    <submittedName>
        <fullName evidence="5">Substrate-binding domain-containing protein</fullName>
    </submittedName>
</protein>
<evidence type="ECO:0000256" key="2">
    <source>
        <dbReference type="ARBA" id="ARBA00023125"/>
    </source>
</evidence>
<evidence type="ECO:0000259" key="4">
    <source>
        <dbReference type="PROSITE" id="PS50932"/>
    </source>
</evidence>
<dbReference type="PRINTS" id="PR00036">
    <property type="entry name" value="HTHLACI"/>
</dbReference>
<dbReference type="Pfam" id="PF13377">
    <property type="entry name" value="Peripla_BP_3"/>
    <property type="match status" value="1"/>
</dbReference>
<dbReference type="EMBL" id="JARJOW010000005">
    <property type="protein sequence ID" value="MDF5690762.1"/>
    <property type="molecule type" value="Genomic_DNA"/>
</dbReference>
<dbReference type="SUPFAM" id="SSF53822">
    <property type="entry name" value="Periplasmic binding protein-like I"/>
    <property type="match status" value="1"/>
</dbReference>
<keyword evidence="2" id="KW-0238">DNA-binding</keyword>
<dbReference type="Gene3D" id="3.40.50.2300">
    <property type="match status" value="2"/>
</dbReference>
<comment type="caution">
    <text evidence="5">The sequence shown here is derived from an EMBL/GenBank/DDBJ whole genome shotgun (WGS) entry which is preliminary data.</text>
</comment>
<evidence type="ECO:0000313" key="5">
    <source>
        <dbReference type="EMBL" id="MDF5690762.1"/>
    </source>
</evidence>
<evidence type="ECO:0000313" key="6">
    <source>
        <dbReference type="Proteomes" id="UP001321344"/>
    </source>
</evidence>
<dbReference type="InterPro" id="IPR028082">
    <property type="entry name" value="Peripla_BP_I"/>
</dbReference>
<dbReference type="Pfam" id="PF00356">
    <property type="entry name" value="LacI"/>
    <property type="match status" value="1"/>
</dbReference>
<gene>
    <name evidence="5" type="ORF">PQG43_07810</name>
</gene>
<reference evidence="5 6" key="1">
    <citation type="submission" date="2023-03" db="EMBL/GenBank/DDBJ databases">
        <title>Genome sequencing of Aquirufa.</title>
        <authorList>
            <person name="Pitt A."/>
            <person name="Hahn M.W."/>
        </authorList>
    </citation>
    <scope>NUCLEOTIDE SEQUENCE [LARGE SCALE GENOMIC DNA]</scope>
    <source>
        <strain evidence="5 6">WAEICH-18A</strain>
    </source>
</reference>
<dbReference type="CDD" id="cd06267">
    <property type="entry name" value="PBP1_LacI_sugar_binding-like"/>
    <property type="match status" value="1"/>
</dbReference>
<accession>A0ABT6BK24</accession>
<keyword evidence="3" id="KW-0804">Transcription</keyword>
<name>A0ABT6BK24_9BACT</name>
<organism evidence="5 6">
    <name type="scientific">Aquirufa aurantiipilula</name>
    <dbReference type="NCBI Taxonomy" id="2696561"/>
    <lineage>
        <taxon>Bacteria</taxon>
        <taxon>Pseudomonadati</taxon>
        <taxon>Bacteroidota</taxon>
        <taxon>Cytophagia</taxon>
        <taxon>Cytophagales</taxon>
        <taxon>Flectobacillaceae</taxon>
        <taxon>Aquirufa</taxon>
    </lineage>
</organism>
<dbReference type="RefSeq" id="WP_276344281.1">
    <property type="nucleotide sequence ID" value="NZ_JARJOW010000005.1"/>
</dbReference>
<dbReference type="InterPro" id="IPR000843">
    <property type="entry name" value="HTH_LacI"/>
</dbReference>
<dbReference type="PROSITE" id="PS50932">
    <property type="entry name" value="HTH_LACI_2"/>
    <property type="match status" value="1"/>
</dbReference>
<feature type="domain" description="HTH lacI-type" evidence="4">
    <location>
        <begin position="54"/>
        <end position="108"/>
    </location>
</feature>